<dbReference type="InterPro" id="IPR017907">
    <property type="entry name" value="Znf_RING_CS"/>
</dbReference>
<reference evidence="8" key="3">
    <citation type="submission" date="2025-09" db="UniProtKB">
        <authorList>
            <consortium name="Ensembl"/>
        </authorList>
    </citation>
    <scope>IDENTIFICATION</scope>
</reference>
<dbReference type="Ensembl" id="ENSELUT00000107164.1">
    <property type="protein sequence ID" value="ENSELUP00000094634.1"/>
    <property type="gene ID" value="ENSELUG00000036523.1"/>
</dbReference>
<name>A0AAY5L0G8_ESOLU</name>
<evidence type="ECO:0000256" key="5">
    <source>
        <dbReference type="SAM" id="MobiDB-lite"/>
    </source>
</evidence>
<dbReference type="InterPro" id="IPR001841">
    <property type="entry name" value="Znf_RING"/>
</dbReference>
<dbReference type="Pfam" id="PF13445">
    <property type="entry name" value="zf-RING_UBOX"/>
    <property type="match status" value="1"/>
</dbReference>
<keyword evidence="2 4" id="KW-0863">Zinc-finger</keyword>
<evidence type="ECO:0000259" key="7">
    <source>
        <dbReference type="PROSITE" id="PS50089"/>
    </source>
</evidence>
<keyword evidence="3" id="KW-0862">Zinc</keyword>
<dbReference type="PANTHER" id="PTHR22791">
    <property type="entry name" value="RING-TYPE DOMAIN-CONTAINING PROTEIN"/>
    <property type="match status" value="1"/>
</dbReference>
<protein>
    <recommendedName>
        <fullName evidence="7">RING-type domain-containing protein</fullName>
    </recommendedName>
</protein>
<accession>A0AAY5L0G8</accession>
<reference evidence="8" key="2">
    <citation type="submission" date="2025-08" db="UniProtKB">
        <authorList>
            <consortium name="Ensembl"/>
        </authorList>
    </citation>
    <scope>IDENTIFICATION</scope>
</reference>
<evidence type="ECO:0000313" key="8">
    <source>
        <dbReference type="Ensembl" id="ENSELUP00000094634.1"/>
    </source>
</evidence>
<dbReference type="Proteomes" id="UP000265140">
    <property type="component" value="Chromosome 17"/>
</dbReference>
<evidence type="ECO:0000256" key="6">
    <source>
        <dbReference type="SAM" id="Phobius"/>
    </source>
</evidence>
<dbReference type="SMART" id="SM00184">
    <property type="entry name" value="RING"/>
    <property type="match status" value="1"/>
</dbReference>
<keyword evidence="6" id="KW-0812">Transmembrane</keyword>
<dbReference type="GO" id="GO:0016567">
    <property type="term" value="P:protein ubiquitination"/>
    <property type="evidence" value="ECO:0007669"/>
    <property type="project" value="TreeGrafter"/>
</dbReference>
<reference evidence="8 9" key="1">
    <citation type="submission" date="2020-02" db="EMBL/GenBank/DDBJ databases">
        <title>Esox lucius (northern pike) genome, fEsoLuc1, primary haplotype.</title>
        <authorList>
            <person name="Myers G."/>
            <person name="Karagic N."/>
            <person name="Meyer A."/>
            <person name="Pippel M."/>
            <person name="Reichard M."/>
            <person name="Winkler S."/>
            <person name="Tracey A."/>
            <person name="Sims Y."/>
            <person name="Howe K."/>
            <person name="Rhie A."/>
            <person name="Formenti G."/>
            <person name="Durbin R."/>
            <person name="Fedrigo O."/>
            <person name="Jarvis E.D."/>
        </authorList>
    </citation>
    <scope>NUCLEOTIDE SEQUENCE [LARGE SCALE GENOMIC DNA]</scope>
</reference>
<evidence type="ECO:0000256" key="3">
    <source>
        <dbReference type="ARBA" id="ARBA00022833"/>
    </source>
</evidence>
<dbReference type="PROSITE" id="PS00518">
    <property type="entry name" value="ZF_RING_1"/>
    <property type="match status" value="1"/>
</dbReference>
<evidence type="ECO:0000256" key="4">
    <source>
        <dbReference type="PROSITE-ProRule" id="PRU00175"/>
    </source>
</evidence>
<dbReference type="KEGG" id="els:105016881"/>
<dbReference type="GO" id="GO:0061630">
    <property type="term" value="F:ubiquitin protein ligase activity"/>
    <property type="evidence" value="ECO:0007669"/>
    <property type="project" value="TreeGrafter"/>
</dbReference>
<dbReference type="GO" id="GO:0008270">
    <property type="term" value="F:zinc ion binding"/>
    <property type="evidence" value="ECO:0007669"/>
    <property type="project" value="UniProtKB-KW"/>
</dbReference>
<evidence type="ECO:0000313" key="9">
    <source>
        <dbReference type="Proteomes" id="UP000265140"/>
    </source>
</evidence>
<feature type="domain" description="RING-type" evidence="7">
    <location>
        <begin position="32"/>
        <end position="81"/>
    </location>
</feature>
<dbReference type="InterPro" id="IPR051435">
    <property type="entry name" value="RING_finger_E3_ubiq-ligases"/>
</dbReference>
<sequence length="225" mass="25292">MKAIEVWHTQGTDTAPREDEENDPSPVNKPECSICFSTYDNVFKTPKLLDCAHTICLECVTRIMAVSTEHEGGQISCPLCRRPTSIPTNGPPALVTSLEVLGRLPVHLQREERVWLEAEKLCYYNSPSTCICIDVGRVREEASSRRTEAGRGRRMWGRRCLCSFFSDRKQLVFFLVLLVLLVCVIIWPLRCYFSTGSVRCFRTLVTTTVGQTSTPSVCPNATKLA</sequence>
<feature type="region of interest" description="Disordered" evidence="5">
    <location>
        <begin position="1"/>
        <end position="27"/>
    </location>
</feature>
<evidence type="ECO:0000256" key="2">
    <source>
        <dbReference type="ARBA" id="ARBA00022771"/>
    </source>
</evidence>
<proteinExistence type="predicted"/>
<keyword evidence="9" id="KW-1185">Reference proteome</keyword>
<dbReference type="PROSITE" id="PS50089">
    <property type="entry name" value="ZF_RING_2"/>
    <property type="match status" value="1"/>
</dbReference>
<dbReference type="InterPro" id="IPR013083">
    <property type="entry name" value="Znf_RING/FYVE/PHD"/>
</dbReference>
<dbReference type="InterPro" id="IPR027370">
    <property type="entry name" value="Znf-RING_euk"/>
</dbReference>
<organism evidence="8 9">
    <name type="scientific">Esox lucius</name>
    <name type="common">Northern pike</name>
    <dbReference type="NCBI Taxonomy" id="8010"/>
    <lineage>
        <taxon>Eukaryota</taxon>
        <taxon>Metazoa</taxon>
        <taxon>Chordata</taxon>
        <taxon>Craniata</taxon>
        <taxon>Vertebrata</taxon>
        <taxon>Euteleostomi</taxon>
        <taxon>Actinopterygii</taxon>
        <taxon>Neopterygii</taxon>
        <taxon>Teleostei</taxon>
        <taxon>Protacanthopterygii</taxon>
        <taxon>Esociformes</taxon>
        <taxon>Esocidae</taxon>
        <taxon>Esox</taxon>
    </lineage>
</organism>
<dbReference type="SUPFAM" id="SSF57850">
    <property type="entry name" value="RING/U-box"/>
    <property type="match status" value="1"/>
</dbReference>
<dbReference type="GeneID" id="105016881"/>
<dbReference type="PANTHER" id="PTHR22791:SF4">
    <property type="entry name" value="RING FINGER PROTEIN 223"/>
    <property type="match status" value="1"/>
</dbReference>
<evidence type="ECO:0000256" key="1">
    <source>
        <dbReference type="ARBA" id="ARBA00022723"/>
    </source>
</evidence>
<dbReference type="AlphaFoldDB" id="A0AAY5L0G8"/>
<keyword evidence="6" id="KW-1133">Transmembrane helix</keyword>
<dbReference type="RefSeq" id="XP_010879318.2">
    <property type="nucleotide sequence ID" value="XM_010881016.4"/>
</dbReference>
<feature type="transmembrane region" description="Helical" evidence="6">
    <location>
        <begin position="171"/>
        <end position="189"/>
    </location>
</feature>
<keyword evidence="6" id="KW-0472">Membrane</keyword>
<keyword evidence="1" id="KW-0479">Metal-binding</keyword>
<dbReference type="GeneTree" id="ENSGT00940000163259"/>
<dbReference type="Gene3D" id="3.30.40.10">
    <property type="entry name" value="Zinc/RING finger domain, C3HC4 (zinc finger)"/>
    <property type="match status" value="1"/>
</dbReference>